<name>A0A9D1NFJ6_9FIRM</name>
<dbReference type="GO" id="GO:0008233">
    <property type="term" value="F:peptidase activity"/>
    <property type="evidence" value="ECO:0007669"/>
    <property type="project" value="UniProtKB-KW"/>
</dbReference>
<dbReference type="AlphaFoldDB" id="A0A9D1NFJ6"/>
<dbReference type="Gene3D" id="3.90.226.10">
    <property type="entry name" value="2-enoyl-CoA Hydratase, Chain A, domain 1"/>
    <property type="match status" value="1"/>
</dbReference>
<gene>
    <name evidence="1" type="ORF">IAC74_01120</name>
</gene>
<accession>A0A9D1NFJ6</accession>
<protein>
    <submittedName>
        <fullName evidence="1">ATP-dependent Clp protease proteolytic subunit</fullName>
    </submittedName>
</protein>
<reference evidence="1" key="2">
    <citation type="journal article" date="2021" name="PeerJ">
        <title>Extensive microbial diversity within the chicken gut microbiome revealed by metagenomics and culture.</title>
        <authorList>
            <person name="Gilroy R."/>
            <person name="Ravi A."/>
            <person name="Getino M."/>
            <person name="Pursley I."/>
            <person name="Horton D.L."/>
            <person name="Alikhan N.F."/>
            <person name="Baker D."/>
            <person name="Gharbi K."/>
            <person name="Hall N."/>
            <person name="Watson M."/>
            <person name="Adriaenssens E.M."/>
            <person name="Foster-Nyarko E."/>
            <person name="Jarju S."/>
            <person name="Secka A."/>
            <person name="Antonio M."/>
            <person name="Oren A."/>
            <person name="Chaudhuri R.R."/>
            <person name="La Ragione R."/>
            <person name="Hildebrand F."/>
            <person name="Pallen M.J."/>
        </authorList>
    </citation>
    <scope>NUCLEOTIDE SEQUENCE</scope>
    <source>
        <strain evidence="1">4920</strain>
    </source>
</reference>
<dbReference type="EMBL" id="DVOF01000031">
    <property type="protein sequence ID" value="HIV02145.1"/>
    <property type="molecule type" value="Genomic_DNA"/>
</dbReference>
<comment type="caution">
    <text evidence="1">The sequence shown here is derived from an EMBL/GenBank/DDBJ whole genome shotgun (WGS) entry which is preliminary data.</text>
</comment>
<proteinExistence type="predicted"/>
<organism evidence="1 2">
    <name type="scientific">Candidatus Aphodoplasma excrementigallinarum</name>
    <dbReference type="NCBI Taxonomy" id="2840673"/>
    <lineage>
        <taxon>Bacteria</taxon>
        <taxon>Bacillati</taxon>
        <taxon>Bacillota</taxon>
        <taxon>Clostridia</taxon>
        <taxon>Eubacteriales</taxon>
        <taxon>Candidatus Aphodoplasma</taxon>
    </lineage>
</organism>
<sequence length="238" mass="25583">MVYIFAPVQTHTKRRNRKGGLDLEQKGAITEANSKAFNIHCLSIIGQIEGHMILPPQDKATKYEYILPQLVALEQDDSVEGLLVILNTAGGDVEAGLAIAEMIAGMSKPTVSLVLGGGHSIGVPLAVSADYSFIAKSAAMTLHPLRMNGMVIGVMQTFDYFNKIQDRIVGFISDHSNISKEDFNRLMLKTGEIANDVGSIVFGEAAVECGLIDSVGSLRDALGKLKELIAARKVQKEG</sequence>
<keyword evidence="1" id="KW-0378">Hydrolase</keyword>
<evidence type="ECO:0000313" key="2">
    <source>
        <dbReference type="Proteomes" id="UP000886743"/>
    </source>
</evidence>
<dbReference type="InterPro" id="IPR023562">
    <property type="entry name" value="ClpP/TepA"/>
</dbReference>
<dbReference type="GO" id="GO:0006508">
    <property type="term" value="P:proteolysis"/>
    <property type="evidence" value="ECO:0007669"/>
    <property type="project" value="UniProtKB-KW"/>
</dbReference>
<dbReference type="SUPFAM" id="SSF52096">
    <property type="entry name" value="ClpP/crotonase"/>
    <property type="match status" value="1"/>
</dbReference>
<dbReference type="Proteomes" id="UP000886743">
    <property type="component" value="Unassembled WGS sequence"/>
</dbReference>
<keyword evidence="1" id="KW-0645">Protease</keyword>
<evidence type="ECO:0000313" key="1">
    <source>
        <dbReference type="EMBL" id="HIV02145.1"/>
    </source>
</evidence>
<dbReference type="InterPro" id="IPR029045">
    <property type="entry name" value="ClpP/crotonase-like_dom_sf"/>
</dbReference>
<dbReference type="Pfam" id="PF00574">
    <property type="entry name" value="CLP_protease"/>
    <property type="match status" value="1"/>
</dbReference>
<reference evidence="1" key="1">
    <citation type="submission" date="2020-10" db="EMBL/GenBank/DDBJ databases">
        <authorList>
            <person name="Gilroy R."/>
        </authorList>
    </citation>
    <scope>NUCLEOTIDE SEQUENCE</scope>
    <source>
        <strain evidence="1">4920</strain>
    </source>
</reference>